<evidence type="ECO:0000313" key="2">
    <source>
        <dbReference type="Proteomes" id="UP001150266"/>
    </source>
</evidence>
<dbReference type="AlphaFoldDB" id="A0A9W9DYR7"/>
<keyword evidence="2" id="KW-1185">Reference proteome</keyword>
<name>A0A9W9DYR7_9AGAR</name>
<protein>
    <submittedName>
        <fullName evidence="1">Uncharacterized protein</fullName>
    </submittedName>
</protein>
<dbReference type="EMBL" id="JAOTPV010000001">
    <property type="protein sequence ID" value="KAJ4490256.1"/>
    <property type="molecule type" value="Genomic_DNA"/>
</dbReference>
<reference evidence="1" key="1">
    <citation type="submission" date="2022-08" db="EMBL/GenBank/DDBJ databases">
        <title>A Global Phylogenomic Analysis of the Shiitake Genus Lentinula.</title>
        <authorList>
            <consortium name="DOE Joint Genome Institute"/>
            <person name="Sierra-Patev S."/>
            <person name="Min B."/>
            <person name="Naranjo-Ortiz M."/>
            <person name="Looney B."/>
            <person name="Konkel Z."/>
            <person name="Slot J.C."/>
            <person name="Sakamoto Y."/>
            <person name="Steenwyk J.L."/>
            <person name="Rokas A."/>
            <person name="Carro J."/>
            <person name="Camarero S."/>
            <person name="Ferreira P."/>
            <person name="Molpeceres G."/>
            <person name="Ruiz-Duenas F.J."/>
            <person name="Serrano A."/>
            <person name="Henrissat B."/>
            <person name="Drula E."/>
            <person name="Hughes K.W."/>
            <person name="Mata J.L."/>
            <person name="Ishikawa N.K."/>
            <person name="Vargas-Isla R."/>
            <person name="Ushijima S."/>
            <person name="Smith C.A."/>
            <person name="Ahrendt S."/>
            <person name="Andreopoulos W."/>
            <person name="He G."/>
            <person name="Labutti K."/>
            <person name="Lipzen A."/>
            <person name="Ng V."/>
            <person name="Riley R."/>
            <person name="Sandor L."/>
            <person name="Barry K."/>
            <person name="Martinez A.T."/>
            <person name="Xiao Y."/>
            <person name="Gibbons J.G."/>
            <person name="Terashima K."/>
            <person name="Grigoriev I.V."/>
            <person name="Hibbett D.S."/>
        </authorList>
    </citation>
    <scope>NUCLEOTIDE SEQUENCE</scope>
    <source>
        <strain evidence="1">JLM2183</strain>
    </source>
</reference>
<dbReference type="Proteomes" id="UP001150266">
    <property type="component" value="Unassembled WGS sequence"/>
</dbReference>
<proteinExistence type="predicted"/>
<gene>
    <name evidence="1" type="ORF">J3R30DRAFT_3399647</name>
</gene>
<comment type="caution">
    <text evidence="1">The sequence shown here is derived from an EMBL/GenBank/DDBJ whole genome shotgun (WGS) entry which is preliminary data.</text>
</comment>
<dbReference type="OrthoDB" id="2886361at2759"/>
<evidence type="ECO:0000313" key="1">
    <source>
        <dbReference type="EMBL" id="KAJ4490256.1"/>
    </source>
</evidence>
<sequence length="274" mass="30183">MSGTHLYLTCDSEDGMATCWDLTHGNVLNEIDIGRKIIAKSTVGGRREISATSVLVLFLDYDIKVDDSVSSYSNSNVHLTIIHRSPLDPTYRAMYPSCAINKQGLVVIPHMARSIHVIAINVNTGSKFIQEMEVDSVDLVLSDQDLLIILLPFTTEIPCNTDVLDYFRSGFYSSGAQMNSGTSVTSTSSQNAFVPTALHVATGTEQYTKYCFCDFNPVRIDNATFTKIVHQRRLPDLQFVGIPSSGSESGTWGIYMHYGAVSRDLDRGYFPGAL</sequence>
<accession>A0A9W9DYR7</accession>
<organism evidence="1 2">
    <name type="scientific">Lentinula aciculospora</name>
    <dbReference type="NCBI Taxonomy" id="153920"/>
    <lineage>
        <taxon>Eukaryota</taxon>
        <taxon>Fungi</taxon>
        <taxon>Dikarya</taxon>
        <taxon>Basidiomycota</taxon>
        <taxon>Agaricomycotina</taxon>
        <taxon>Agaricomycetes</taxon>
        <taxon>Agaricomycetidae</taxon>
        <taxon>Agaricales</taxon>
        <taxon>Marasmiineae</taxon>
        <taxon>Omphalotaceae</taxon>
        <taxon>Lentinula</taxon>
    </lineage>
</organism>